<keyword evidence="1" id="KW-0732">Signal</keyword>
<gene>
    <name evidence="2" type="ORF">IQ249_02330</name>
</gene>
<evidence type="ECO:0000256" key="1">
    <source>
        <dbReference type="SAM" id="SignalP"/>
    </source>
</evidence>
<dbReference type="NCBIfam" id="TIGR02595">
    <property type="entry name" value="PEP_CTERM"/>
    <property type="match status" value="1"/>
</dbReference>
<dbReference type="Gene3D" id="2.60.120.260">
    <property type="entry name" value="Galactose-binding domain-like"/>
    <property type="match status" value="1"/>
</dbReference>
<evidence type="ECO:0000313" key="2">
    <source>
        <dbReference type="EMBL" id="MBE9114725.1"/>
    </source>
</evidence>
<protein>
    <submittedName>
        <fullName evidence="2">PEP-CTERM sorting domain-containing protein</fullName>
    </submittedName>
</protein>
<sequence>MSAVMLEKLTLAAAGTALMSGIVFTGSAEAAGLVNGDFETGDLTGWTTFTTTNGTVGTGFPKVRSFDTDNDGVASNSAAFRVGKVDFEESGGTPRGGGIFQEVSLGDGDLNISVDIATLDTIGSNYGGGIFELLFDGIVVDNFDFGFVAANVPEFSELSYIDNIIAGTYQIGIRITRPYTQNSYTPVQYVDHFQLSGSAVNAVDVPEPTSTLAFFGISTFATGVFRKRRQKS</sequence>
<dbReference type="Proteomes" id="UP000654482">
    <property type="component" value="Unassembled WGS sequence"/>
</dbReference>
<dbReference type="RefSeq" id="WP_194027822.1">
    <property type="nucleotide sequence ID" value="NZ_JADEWZ010000003.1"/>
</dbReference>
<feature type="chain" id="PRO_5035218251" evidence="1">
    <location>
        <begin position="31"/>
        <end position="232"/>
    </location>
</feature>
<comment type="caution">
    <text evidence="2">The sequence shown here is derived from an EMBL/GenBank/DDBJ whole genome shotgun (WGS) entry which is preliminary data.</text>
</comment>
<reference evidence="2" key="1">
    <citation type="submission" date="2020-10" db="EMBL/GenBank/DDBJ databases">
        <authorList>
            <person name="Castelo-Branco R."/>
            <person name="Eusebio N."/>
            <person name="Adriana R."/>
            <person name="Vieira A."/>
            <person name="Brugerolle De Fraissinette N."/>
            <person name="Rezende De Castro R."/>
            <person name="Schneider M.P."/>
            <person name="Vasconcelos V."/>
            <person name="Leao P.N."/>
        </authorList>
    </citation>
    <scope>NUCLEOTIDE SEQUENCE</scope>
    <source>
        <strain evidence="2">LEGE 07157</strain>
    </source>
</reference>
<keyword evidence="3" id="KW-1185">Reference proteome</keyword>
<accession>A0A8J7DUV7</accession>
<organism evidence="2 3">
    <name type="scientific">Lusitaniella coriacea LEGE 07157</name>
    <dbReference type="NCBI Taxonomy" id="945747"/>
    <lineage>
        <taxon>Bacteria</taxon>
        <taxon>Bacillati</taxon>
        <taxon>Cyanobacteriota</taxon>
        <taxon>Cyanophyceae</taxon>
        <taxon>Spirulinales</taxon>
        <taxon>Lusitaniellaceae</taxon>
        <taxon>Lusitaniella</taxon>
    </lineage>
</organism>
<dbReference type="EMBL" id="JADEWZ010000003">
    <property type="protein sequence ID" value="MBE9114725.1"/>
    <property type="molecule type" value="Genomic_DNA"/>
</dbReference>
<dbReference type="AlphaFoldDB" id="A0A8J7DUV7"/>
<evidence type="ECO:0000313" key="3">
    <source>
        <dbReference type="Proteomes" id="UP000654482"/>
    </source>
</evidence>
<feature type="signal peptide" evidence="1">
    <location>
        <begin position="1"/>
        <end position="30"/>
    </location>
</feature>
<name>A0A8J7DUV7_9CYAN</name>
<proteinExistence type="predicted"/>
<dbReference type="InterPro" id="IPR013424">
    <property type="entry name" value="Ice-binding_C"/>
</dbReference>